<evidence type="ECO:0000256" key="1">
    <source>
        <dbReference type="SAM" id="Phobius"/>
    </source>
</evidence>
<dbReference type="Proteomes" id="UP000076512">
    <property type="component" value="Unassembled WGS sequence"/>
</dbReference>
<dbReference type="Pfam" id="PF04020">
    <property type="entry name" value="Phage_holin_4_2"/>
    <property type="match status" value="1"/>
</dbReference>
<proteinExistence type="predicted"/>
<evidence type="ECO:0008006" key="4">
    <source>
        <dbReference type="Google" id="ProtNLM"/>
    </source>
</evidence>
<protein>
    <recommendedName>
        <fullName evidence="4">Phage holin family protein</fullName>
    </recommendedName>
</protein>
<gene>
    <name evidence="2" type="ORF">AWN90_40335</name>
</gene>
<evidence type="ECO:0000313" key="3">
    <source>
        <dbReference type="Proteomes" id="UP000076512"/>
    </source>
</evidence>
<evidence type="ECO:0000313" key="2">
    <source>
        <dbReference type="EMBL" id="KZM70802.1"/>
    </source>
</evidence>
<feature type="transmembrane region" description="Helical" evidence="1">
    <location>
        <begin position="102"/>
        <end position="123"/>
    </location>
</feature>
<keyword evidence="1" id="KW-0812">Transmembrane</keyword>
<dbReference type="PANTHER" id="PTHR37309:SF1">
    <property type="entry name" value="SLR0284 PROTEIN"/>
    <property type="match status" value="1"/>
</dbReference>
<feature type="transmembrane region" description="Helical" evidence="1">
    <location>
        <begin position="35"/>
        <end position="55"/>
    </location>
</feature>
<organism evidence="2 3">
    <name type="scientific">Nocardia terpenica</name>
    <dbReference type="NCBI Taxonomy" id="455432"/>
    <lineage>
        <taxon>Bacteria</taxon>
        <taxon>Bacillati</taxon>
        <taxon>Actinomycetota</taxon>
        <taxon>Actinomycetes</taxon>
        <taxon>Mycobacteriales</taxon>
        <taxon>Nocardiaceae</taxon>
        <taxon>Nocardia</taxon>
    </lineage>
</organism>
<keyword evidence="3" id="KW-1185">Reference proteome</keyword>
<sequence length="127" mass="13530">MGLLLRLIINAVAIWLAAAWVDKIELVSPADKGTGGKIVVVLAVAVVFGLVNALIKPLVKLLSLPLVVLSLGLFLLVINALMLLLTAKITETTAYGLRIHSFWAAVVGAVIITLVNWVLGVVVRDRD</sequence>
<dbReference type="OrthoDB" id="9810847at2"/>
<keyword evidence="1" id="KW-0472">Membrane</keyword>
<dbReference type="PANTHER" id="PTHR37309">
    <property type="entry name" value="SLR0284 PROTEIN"/>
    <property type="match status" value="1"/>
</dbReference>
<feature type="transmembrane region" description="Helical" evidence="1">
    <location>
        <begin position="62"/>
        <end position="82"/>
    </location>
</feature>
<comment type="caution">
    <text evidence="2">The sequence shown here is derived from an EMBL/GenBank/DDBJ whole genome shotgun (WGS) entry which is preliminary data.</text>
</comment>
<keyword evidence="1" id="KW-1133">Transmembrane helix</keyword>
<dbReference type="EMBL" id="LWGR01000013">
    <property type="protein sequence ID" value="KZM70802.1"/>
    <property type="molecule type" value="Genomic_DNA"/>
</dbReference>
<reference evidence="2 3" key="1">
    <citation type="submission" date="2016-04" db="EMBL/GenBank/DDBJ databases">
        <authorList>
            <person name="Evans L.H."/>
            <person name="Alamgir A."/>
            <person name="Owens N."/>
            <person name="Weber N.D."/>
            <person name="Virtaneva K."/>
            <person name="Barbian K."/>
            <person name="Babar A."/>
            <person name="Rosenke K."/>
        </authorList>
    </citation>
    <scope>NUCLEOTIDE SEQUENCE [LARGE SCALE GENOMIC DNA]</scope>
    <source>
        <strain evidence="2 3">IFM 0406</strain>
    </source>
</reference>
<dbReference type="STRING" id="455432.AWN90_40335"/>
<dbReference type="AlphaFoldDB" id="A0A164JWX4"/>
<dbReference type="InterPro" id="IPR007165">
    <property type="entry name" value="Phage_holin_4_2"/>
</dbReference>
<name>A0A164JWX4_9NOCA</name>
<dbReference type="RefSeq" id="WP_067594429.1">
    <property type="nucleotide sequence ID" value="NZ_JABMCZ010000003.1"/>
</dbReference>
<accession>A0A164JWX4</accession>